<proteinExistence type="predicted"/>
<protein>
    <submittedName>
        <fullName evidence="3">Uncharacterized protein</fullName>
    </submittedName>
</protein>
<keyword evidence="4" id="KW-1185">Reference proteome</keyword>
<dbReference type="EMBL" id="JARJLG010000087">
    <property type="protein sequence ID" value="KAJ7749090.1"/>
    <property type="molecule type" value="Genomic_DNA"/>
</dbReference>
<sequence length="246" mass="26177">MSTFQFVSENEKFGSPAPSVPSVAPPPAAAPAATPPTKYRKNFRWGEYIPAEQNPTLNARSTAAEVSISHLKITKEQPDESDSGSGVVDTSPVAGAAFSMPPIVDHIYSLDDPTQLQASAVLESSLVTAGLSSGVAIPMAQRGIPAPARYFIYVLAGMIIISGIPSMIARSMTKLLEVGRDTLGHPSRHVSRMPSSQCVEIKFCAFAVISITTRAAKRPTSVVSPPFLSIHPYMLSHLLNYGTAQL</sequence>
<evidence type="ECO:0000256" key="2">
    <source>
        <dbReference type="SAM" id="Phobius"/>
    </source>
</evidence>
<name>A0AAD7IUP4_9AGAR</name>
<accession>A0AAD7IUP4</accession>
<organism evidence="3 4">
    <name type="scientific">Mycena maculata</name>
    <dbReference type="NCBI Taxonomy" id="230809"/>
    <lineage>
        <taxon>Eukaryota</taxon>
        <taxon>Fungi</taxon>
        <taxon>Dikarya</taxon>
        <taxon>Basidiomycota</taxon>
        <taxon>Agaricomycotina</taxon>
        <taxon>Agaricomycetes</taxon>
        <taxon>Agaricomycetidae</taxon>
        <taxon>Agaricales</taxon>
        <taxon>Marasmiineae</taxon>
        <taxon>Mycenaceae</taxon>
        <taxon>Mycena</taxon>
    </lineage>
</organism>
<keyword evidence="2" id="KW-1133">Transmembrane helix</keyword>
<evidence type="ECO:0000256" key="1">
    <source>
        <dbReference type="SAM" id="MobiDB-lite"/>
    </source>
</evidence>
<dbReference type="Proteomes" id="UP001215280">
    <property type="component" value="Unassembled WGS sequence"/>
</dbReference>
<keyword evidence="2" id="KW-0472">Membrane</keyword>
<comment type="caution">
    <text evidence="3">The sequence shown here is derived from an EMBL/GenBank/DDBJ whole genome shotgun (WGS) entry which is preliminary data.</text>
</comment>
<feature type="region of interest" description="Disordered" evidence="1">
    <location>
        <begin position="1"/>
        <end position="38"/>
    </location>
</feature>
<keyword evidence="2" id="KW-0812">Transmembrane</keyword>
<gene>
    <name evidence="3" type="ORF">DFH07DRAFT_961932</name>
</gene>
<reference evidence="3" key="1">
    <citation type="submission" date="2023-03" db="EMBL/GenBank/DDBJ databases">
        <title>Massive genome expansion in bonnet fungi (Mycena s.s.) driven by repeated elements and novel gene families across ecological guilds.</title>
        <authorList>
            <consortium name="Lawrence Berkeley National Laboratory"/>
            <person name="Harder C.B."/>
            <person name="Miyauchi S."/>
            <person name="Viragh M."/>
            <person name="Kuo A."/>
            <person name="Thoen E."/>
            <person name="Andreopoulos B."/>
            <person name="Lu D."/>
            <person name="Skrede I."/>
            <person name="Drula E."/>
            <person name="Henrissat B."/>
            <person name="Morin E."/>
            <person name="Kohler A."/>
            <person name="Barry K."/>
            <person name="LaButti K."/>
            <person name="Morin E."/>
            <person name="Salamov A."/>
            <person name="Lipzen A."/>
            <person name="Mereny Z."/>
            <person name="Hegedus B."/>
            <person name="Baldrian P."/>
            <person name="Stursova M."/>
            <person name="Weitz H."/>
            <person name="Taylor A."/>
            <person name="Grigoriev I.V."/>
            <person name="Nagy L.G."/>
            <person name="Martin F."/>
            <person name="Kauserud H."/>
        </authorList>
    </citation>
    <scope>NUCLEOTIDE SEQUENCE</scope>
    <source>
        <strain evidence="3">CBHHK188m</strain>
    </source>
</reference>
<dbReference type="AlphaFoldDB" id="A0AAD7IUP4"/>
<feature type="transmembrane region" description="Helical" evidence="2">
    <location>
        <begin position="150"/>
        <end position="169"/>
    </location>
</feature>
<evidence type="ECO:0000313" key="4">
    <source>
        <dbReference type="Proteomes" id="UP001215280"/>
    </source>
</evidence>
<evidence type="ECO:0000313" key="3">
    <source>
        <dbReference type="EMBL" id="KAJ7749090.1"/>
    </source>
</evidence>